<keyword evidence="1" id="KW-0732">Signal</keyword>
<feature type="chain" id="PRO_5036261839" evidence="1">
    <location>
        <begin position="21"/>
        <end position="138"/>
    </location>
</feature>
<feature type="signal peptide" evidence="1">
    <location>
        <begin position="1"/>
        <end position="20"/>
    </location>
</feature>
<protein>
    <submittedName>
        <fullName evidence="2">Uncharacterized protein</fullName>
    </submittedName>
</protein>
<organism evidence="2">
    <name type="scientific">Cacopsylla melanoneura</name>
    <dbReference type="NCBI Taxonomy" id="428564"/>
    <lineage>
        <taxon>Eukaryota</taxon>
        <taxon>Metazoa</taxon>
        <taxon>Ecdysozoa</taxon>
        <taxon>Arthropoda</taxon>
        <taxon>Hexapoda</taxon>
        <taxon>Insecta</taxon>
        <taxon>Pterygota</taxon>
        <taxon>Neoptera</taxon>
        <taxon>Paraneoptera</taxon>
        <taxon>Hemiptera</taxon>
        <taxon>Sternorrhyncha</taxon>
        <taxon>Psylloidea</taxon>
        <taxon>Psyllidae</taxon>
        <taxon>Psyllinae</taxon>
        <taxon>Cacopsylla</taxon>
    </lineage>
</organism>
<accession>A0A8D8R3H8</accession>
<name>A0A8D8R3H8_9HEMI</name>
<dbReference type="EMBL" id="HBUF01121484">
    <property type="protein sequence ID" value="CAG6642255.1"/>
    <property type="molecule type" value="Transcribed_RNA"/>
</dbReference>
<evidence type="ECO:0000256" key="1">
    <source>
        <dbReference type="SAM" id="SignalP"/>
    </source>
</evidence>
<reference evidence="2" key="1">
    <citation type="submission" date="2021-05" db="EMBL/GenBank/DDBJ databases">
        <authorList>
            <person name="Alioto T."/>
            <person name="Alioto T."/>
            <person name="Gomez Garrido J."/>
        </authorList>
    </citation>
    <scope>NUCLEOTIDE SEQUENCE</scope>
</reference>
<dbReference type="AlphaFoldDB" id="A0A8D8R3H8"/>
<proteinExistence type="predicted"/>
<dbReference type="EMBL" id="HBUF01288724">
    <property type="protein sequence ID" value="CAG6688775.1"/>
    <property type="molecule type" value="Transcribed_RNA"/>
</dbReference>
<evidence type="ECO:0000313" key="2">
    <source>
        <dbReference type="EMBL" id="CAG6642255.1"/>
    </source>
</evidence>
<sequence>MLRVILLGLMIASVVDFSLGQNVWTFEDHKNMKTFTDLQFHNPVCTLNIYGTNTEECAKLKPAVEAMVRAKRNVSNIISNDCKCERTDANDNNQCSCKCKYEFIAPNGTPVGGIRQENYEEKVWPEKKTGLQVQFRFV</sequence>